<reference evidence="4" key="2">
    <citation type="submission" date="2021-09" db="EMBL/GenBank/DDBJ databases">
        <authorList>
            <person name="Jia N."/>
            <person name="Wang J."/>
            <person name="Shi W."/>
            <person name="Du L."/>
            <person name="Sun Y."/>
            <person name="Zhan W."/>
            <person name="Jiang J."/>
            <person name="Wang Q."/>
            <person name="Zhang B."/>
            <person name="Ji P."/>
            <person name="Sakyi L.B."/>
            <person name="Cui X."/>
            <person name="Yuan T."/>
            <person name="Jiang B."/>
            <person name="Yang W."/>
            <person name="Lam T.T.-Y."/>
            <person name="Chang Q."/>
            <person name="Ding S."/>
            <person name="Wang X."/>
            <person name="Zhu J."/>
            <person name="Ruan X."/>
            <person name="Zhao L."/>
            <person name="Wei J."/>
            <person name="Que T."/>
            <person name="Du C."/>
            <person name="Cheng J."/>
            <person name="Dai P."/>
            <person name="Han X."/>
            <person name="Huang E."/>
            <person name="Gao Y."/>
            <person name="Liu J."/>
            <person name="Shao H."/>
            <person name="Ye R."/>
            <person name="Li L."/>
            <person name="Wei W."/>
            <person name="Wang X."/>
            <person name="Wang C."/>
            <person name="Huo Q."/>
            <person name="Li W."/>
            <person name="Guo W."/>
            <person name="Chen H."/>
            <person name="Chen S."/>
            <person name="Zhou L."/>
            <person name="Zhou L."/>
            <person name="Ni X."/>
            <person name="Tian J."/>
            <person name="Zhou Y."/>
            <person name="Sheng Y."/>
            <person name="Liu T."/>
            <person name="Pan Y."/>
            <person name="Xia L."/>
            <person name="Li J."/>
            <person name="Zhao F."/>
            <person name="Cao W."/>
        </authorList>
    </citation>
    <scope>NUCLEOTIDE SEQUENCE</scope>
    <source>
        <strain evidence="4">Rsan-2018</strain>
        <tissue evidence="4">Larvae</tissue>
    </source>
</reference>
<proteinExistence type="inferred from homology"/>
<evidence type="ECO:0000256" key="2">
    <source>
        <dbReference type="ARBA" id="ARBA00022448"/>
    </source>
</evidence>
<dbReference type="PANTHER" id="PTHR16166">
    <property type="entry name" value="VACUOLAR PROTEIN SORTING-ASSOCIATED PROTEIN VPS13"/>
    <property type="match status" value="1"/>
</dbReference>
<organism evidence="4 5">
    <name type="scientific">Rhipicephalus sanguineus</name>
    <name type="common">Brown dog tick</name>
    <name type="synonym">Ixodes sanguineus</name>
    <dbReference type="NCBI Taxonomy" id="34632"/>
    <lineage>
        <taxon>Eukaryota</taxon>
        <taxon>Metazoa</taxon>
        <taxon>Ecdysozoa</taxon>
        <taxon>Arthropoda</taxon>
        <taxon>Chelicerata</taxon>
        <taxon>Arachnida</taxon>
        <taxon>Acari</taxon>
        <taxon>Parasitiformes</taxon>
        <taxon>Ixodida</taxon>
        <taxon>Ixodoidea</taxon>
        <taxon>Ixodidae</taxon>
        <taxon>Rhipicephalinae</taxon>
        <taxon>Rhipicephalus</taxon>
        <taxon>Rhipicephalus</taxon>
    </lineage>
</organism>
<dbReference type="PANTHER" id="PTHR16166:SF93">
    <property type="entry name" value="INTERMEMBRANE LIPID TRANSFER PROTEIN VPS13"/>
    <property type="match status" value="1"/>
</dbReference>
<evidence type="ECO:0000259" key="3">
    <source>
        <dbReference type="Pfam" id="PF12624"/>
    </source>
</evidence>
<keyword evidence="5" id="KW-1185">Reference proteome</keyword>
<reference evidence="4" key="1">
    <citation type="journal article" date="2020" name="Cell">
        <title>Large-Scale Comparative Analyses of Tick Genomes Elucidate Their Genetic Diversity and Vector Capacities.</title>
        <authorList>
            <consortium name="Tick Genome and Microbiome Consortium (TIGMIC)"/>
            <person name="Jia N."/>
            <person name="Wang J."/>
            <person name="Shi W."/>
            <person name="Du L."/>
            <person name="Sun Y."/>
            <person name="Zhan W."/>
            <person name="Jiang J.F."/>
            <person name="Wang Q."/>
            <person name="Zhang B."/>
            <person name="Ji P."/>
            <person name="Bell-Sakyi L."/>
            <person name="Cui X.M."/>
            <person name="Yuan T.T."/>
            <person name="Jiang B.G."/>
            <person name="Yang W.F."/>
            <person name="Lam T.T."/>
            <person name="Chang Q.C."/>
            <person name="Ding S.J."/>
            <person name="Wang X.J."/>
            <person name="Zhu J.G."/>
            <person name="Ruan X.D."/>
            <person name="Zhao L."/>
            <person name="Wei J.T."/>
            <person name="Ye R.Z."/>
            <person name="Que T.C."/>
            <person name="Du C.H."/>
            <person name="Zhou Y.H."/>
            <person name="Cheng J.X."/>
            <person name="Dai P.F."/>
            <person name="Guo W.B."/>
            <person name="Han X.H."/>
            <person name="Huang E.J."/>
            <person name="Li L.F."/>
            <person name="Wei W."/>
            <person name="Gao Y.C."/>
            <person name="Liu J.Z."/>
            <person name="Shao H.Z."/>
            <person name="Wang X."/>
            <person name="Wang C.C."/>
            <person name="Yang T.C."/>
            <person name="Huo Q.B."/>
            <person name="Li W."/>
            <person name="Chen H.Y."/>
            <person name="Chen S.E."/>
            <person name="Zhou L.G."/>
            <person name="Ni X.B."/>
            <person name="Tian J.H."/>
            <person name="Sheng Y."/>
            <person name="Liu T."/>
            <person name="Pan Y.S."/>
            <person name="Xia L.Y."/>
            <person name="Li J."/>
            <person name="Zhao F."/>
            <person name="Cao W.C."/>
        </authorList>
    </citation>
    <scope>NUCLEOTIDE SEQUENCE</scope>
    <source>
        <strain evidence="4">Rsan-2018</strain>
    </source>
</reference>
<dbReference type="VEuPathDB" id="VectorBase:RSAN_037668"/>
<dbReference type="Proteomes" id="UP000821837">
    <property type="component" value="Unassembled WGS sequence"/>
</dbReference>
<dbReference type="EMBL" id="JABSTV010000702">
    <property type="protein sequence ID" value="KAH7985837.1"/>
    <property type="molecule type" value="Genomic_DNA"/>
</dbReference>
<comment type="similarity">
    <text evidence="1">Belongs to the VPS13 family.</text>
</comment>
<evidence type="ECO:0000256" key="1">
    <source>
        <dbReference type="ARBA" id="ARBA00006545"/>
    </source>
</evidence>
<comment type="caution">
    <text evidence="4">The sequence shown here is derived from an EMBL/GenBank/DDBJ whole genome shotgun (WGS) entry which is preliminary data.</text>
</comment>
<dbReference type="GO" id="GO:0045053">
    <property type="term" value="P:protein retention in Golgi apparatus"/>
    <property type="evidence" value="ECO:0007669"/>
    <property type="project" value="TreeGrafter"/>
</dbReference>
<sequence>MLALADSVNRMTIAAHFRKYRPDVPVHNHAKIWWHFAYEAILEEYVRRRRRNWSLKHMHEHVLKVREYKDQYKIKLQTKQSSESLKVLEDELDVFNITLARRQAELEVEEQLLNTPKQSWLSSWWFGSSDQTSAASTTQDIAKKFEKAMTPEEKEKLYAAIGYQENTSAPIYPVTAILNDMSATVEERPRTEAMK</sequence>
<gene>
    <name evidence="4" type="ORF">HPB52_025374</name>
</gene>
<dbReference type="InterPro" id="IPR026847">
    <property type="entry name" value="VPS13"/>
</dbReference>
<name>A0A9D4TD42_RHISA</name>
<accession>A0A9D4TD42</accession>
<keyword evidence="2" id="KW-0813">Transport</keyword>
<feature type="domain" description="Chorein N-terminal" evidence="3">
    <location>
        <begin position="1"/>
        <end position="172"/>
    </location>
</feature>
<dbReference type="GO" id="GO:0006623">
    <property type="term" value="P:protein targeting to vacuole"/>
    <property type="evidence" value="ECO:0007669"/>
    <property type="project" value="TreeGrafter"/>
</dbReference>
<evidence type="ECO:0000313" key="5">
    <source>
        <dbReference type="Proteomes" id="UP000821837"/>
    </source>
</evidence>
<dbReference type="Pfam" id="PF12624">
    <property type="entry name" value="VPS13_N"/>
    <property type="match status" value="1"/>
</dbReference>
<protein>
    <recommendedName>
        <fullName evidence="3">Chorein N-terminal domain-containing protein</fullName>
    </recommendedName>
</protein>
<evidence type="ECO:0000313" key="4">
    <source>
        <dbReference type="EMBL" id="KAH7985837.1"/>
    </source>
</evidence>
<dbReference type="AlphaFoldDB" id="A0A9D4TD42"/>
<dbReference type="InterPro" id="IPR026854">
    <property type="entry name" value="VPS13_N"/>
</dbReference>